<dbReference type="Proteomes" id="UP000195080">
    <property type="component" value="Chromosome"/>
</dbReference>
<evidence type="ECO:0000256" key="1">
    <source>
        <dbReference type="SAM" id="MobiDB-lite"/>
    </source>
</evidence>
<dbReference type="EMBL" id="CP147248">
    <property type="protein sequence ID" value="WYJ86206.1"/>
    <property type="molecule type" value="Genomic_DNA"/>
</dbReference>
<evidence type="ECO:0000259" key="2">
    <source>
        <dbReference type="Pfam" id="PF12674"/>
    </source>
</evidence>
<dbReference type="Pfam" id="PF12674">
    <property type="entry name" value="Zn_ribbon_2"/>
    <property type="match status" value="1"/>
</dbReference>
<feature type="domain" description="Putative zinc ribbon" evidence="2">
    <location>
        <begin position="4"/>
        <end position="84"/>
    </location>
</feature>
<proteinExistence type="predicted"/>
<name>A0ABZ2T499_9ENTE</name>
<dbReference type="InterPro" id="IPR025868">
    <property type="entry name" value="Zn_ribbon_dom_put"/>
</dbReference>
<protein>
    <recommendedName>
        <fullName evidence="2">Putative zinc ribbon domain-containing protein</fullName>
    </recommendedName>
</protein>
<dbReference type="RefSeq" id="WP_086278791.1">
    <property type="nucleotide sequence ID" value="NZ_CP147248.1"/>
</dbReference>
<reference evidence="4" key="1">
    <citation type="submission" date="2017-05" db="EMBL/GenBank/DDBJ databases">
        <title>The Genome Sequence of EEnterococcus faecalis 9F2_4866.</title>
        <authorList>
            <consortium name="The Broad Institute Genomics Platform"/>
            <consortium name="The Broad Institute Genomic Center for Infectious Diseases"/>
            <person name="Earl A."/>
            <person name="Manson A."/>
            <person name="Schwartman J."/>
            <person name="Gilmore M."/>
            <person name="Abouelleil A."/>
            <person name="Cao P."/>
            <person name="Chapman S."/>
            <person name="Cusick C."/>
            <person name="Shea T."/>
            <person name="Young S."/>
            <person name="Neafsey D."/>
            <person name="Nusbaum C."/>
            <person name="Birren B."/>
        </authorList>
    </citation>
    <scope>NUCLEOTIDE SEQUENCE [LARGE SCALE GENOMIC DNA]</scope>
    <source>
        <strain evidence="4">12C11_DIV0727</strain>
    </source>
</reference>
<gene>
    <name evidence="3" type="ORF">A5866_001284</name>
</gene>
<feature type="region of interest" description="Disordered" evidence="1">
    <location>
        <begin position="1"/>
        <end position="23"/>
    </location>
</feature>
<organism evidence="3 4">
    <name type="scientific">Candidatus Enterococcus lemimoniae</name>
    <dbReference type="NCBI Taxonomy" id="1834167"/>
    <lineage>
        <taxon>Bacteria</taxon>
        <taxon>Bacillati</taxon>
        <taxon>Bacillota</taxon>
        <taxon>Bacilli</taxon>
        <taxon>Lactobacillales</taxon>
        <taxon>Enterococcaceae</taxon>
        <taxon>Enterococcus</taxon>
    </lineage>
</organism>
<evidence type="ECO:0000313" key="3">
    <source>
        <dbReference type="EMBL" id="WYJ86206.1"/>
    </source>
</evidence>
<reference evidence="3 4" key="2">
    <citation type="submission" date="2024-03" db="EMBL/GenBank/DDBJ databases">
        <title>The Genome Sequence of Enterococcus sp. DIV0727d.</title>
        <authorList>
            <consortium name="The Broad Institute Genomics Platform"/>
            <consortium name="The Broad Institute Microbial Omics Core"/>
            <consortium name="The Broad Institute Genomic Center for Infectious Diseases"/>
            <person name="Earl A."/>
            <person name="Manson A."/>
            <person name="Gilmore M."/>
            <person name="Schwartman J."/>
            <person name="Shea T."/>
            <person name="Abouelleil A."/>
            <person name="Cao P."/>
            <person name="Chapman S."/>
            <person name="Cusick C."/>
            <person name="Young S."/>
            <person name="Neafsey D."/>
            <person name="Nusbaum C."/>
            <person name="Birren B."/>
        </authorList>
    </citation>
    <scope>NUCLEOTIDE SEQUENCE [LARGE SCALE GENOMIC DNA]</scope>
    <source>
        <strain evidence="3 4">12C11_DIV0727</strain>
    </source>
</reference>
<evidence type="ECO:0000313" key="4">
    <source>
        <dbReference type="Proteomes" id="UP000195080"/>
    </source>
</evidence>
<sequence>MSKFCQSCGMPLEESTHGTESRGSLSEKYCHLCYENGQFIEPDITYDQMLARGKKNCRGSGSGIGQFFLSTFYPFQLKKLDRWKK</sequence>
<keyword evidence="4" id="KW-1185">Reference proteome</keyword>
<accession>A0ABZ2T499</accession>